<sequence length="521" mass="59626">MKNVIVYSRVSTDEQAQQGYSLGYQEETIIRYCQTKGYNILACYREDFSAKNFNRPKWKSIVSLVKANNKTDNAIDAIVILRVDRFSRKIELSFNEKAKLLALGCKVEFVEGQVDETNPESLLLEAISYALPEIENTKISIRTQEGTRKARENGCYTGRAPIGYNNIRINGDSTLEFNQDATLIKEAFEKMAAGINTADEIRRWMNSKGIQISKSNFPNLIRNITYSGKIVVKELGEQPQMIVSGMHPAIVSEELFAAANEALNGRVRKMNFKSDKTNLYPLKGHLFCQKHQRSLSAYASTGRKGVKYHYYICTKPHVKCDRYPIDILHKKVEDILSKIEFSAKVVGTYRNILKRTFESSSTNRKSSIKNLEFEVEKLNKRREFINNEYMDAKLSSEDYQELKNSINSKLFKINNQIDELNKQTSPFKDYVDKQIPMLENLVEYYKSVDGKTKNKILGCIFSEKLVFEDGRVATIKFTKSIQLLLNASKRLKKLKNKKEVENDLFLNLVAGTGLEPVTFGL</sequence>
<name>A0A917E6F2_9FLAO</name>
<gene>
    <name evidence="4" type="primary">int1</name>
    <name evidence="4" type="ORF">GCM10010831_08210</name>
</gene>
<dbReference type="PROSITE" id="PS51737">
    <property type="entry name" value="RECOMBINASE_DNA_BIND"/>
    <property type="match status" value="1"/>
</dbReference>
<dbReference type="Pfam" id="PF07508">
    <property type="entry name" value="Recombinase"/>
    <property type="match status" value="1"/>
</dbReference>
<dbReference type="PANTHER" id="PTHR30461:SF23">
    <property type="entry name" value="DNA RECOMBINASE-RELATED"/>
    <property type="match status" value="1"/>
</dbReference>
<dbReference type="AlphaFoldDB" id="A0A917E6F2"/>
<evidence type="ECO:0000313" key="5">
    <source>
        <dbReference type="Proteomes" id="UP000599688"/>
    </source>
</evidence>
<dbReference type="InterPro" id="IPR036162">
    <property type="entry name" value="Resolvase-like_N_sf"/>
</dbReference>
<organism evidence="4 5">
    <name type="scientific">Psychroflexus salis</name>
    <dbReference type="NCBI Taxonomy" id="1526574"/>
    <lineage>
        <taxon>Bacteria</taxon>
        <taxon>Pseudomonadati</taxon>
        <taxon>Bacteroidota</taxon>
        <taxon>Flavobacteriia</taxon>
        <taxon>Flavobacteriales</taxon>
        <taxon>Flavobacteriaceae</taxon>
        <taxon>Psychroflexus</taxon>
    </lineage>
</organism>
<dbReference type="Proteomes" id="UP000599688">
    <property type="component" value="Unassembled WGS sequence"/>
</dbReference>
<comment type="caution">
    <text evidence="4">The sequence shown here is derived from an EMBL/GenBank/DDBJ whole genome shotgun (WGS) entry which is preliminary data.</text>
</comment>
<dbReference type="PANTHER" id="PTHR30461">
    <property type="entry name" value="DNA-INVERTASE FROM LAMBDOID PROPHAGE"/>
    <property type="match status" value="1"/>
</dbReference>
<dbReference type="InterPro" id="IPR050639">
    <property type="entry name" value="SSR_resolvase"/>
</dbReference>
<dbReference type="PROSITE" id="PS51736">
    <property type="entry name" value="RECOMBINASES_3"/>
    <property type="match status" value="1"/>
</dbReference>
<proteinExistence type="predicted"/>
<evidence type="ECO:0000256" key="1">
    <source>
        <dbReference type="SAM" id="Coils"/>
    </source>
</evidence>
<reference evidence="4 5" key="1">
    <citation type="journal article" date="2014" name="Int. J. Syst. Evol. Microbiol.">
        <title>Complete genome sequence of Corynebacterium casei LMG S-19264T (=DSM 44701T), isolated from a smear-ripened cheese.</title>
        <authorList>
            <consortium name="US DOE Joint Genome Institute (JGI-PGF)"/>
            <person name="Walter F."/>
            <person name="Albersmeier A."/>
            <person name="Kalinowski J."/>
            <person name="Ruckert C."/>
        </authorList>
    </citation>
    <scope>NUCLEOTIDE SEQUENCE [LARGE SCALE GENOMIC DNA]</scope>
    <source>
        <strain evidence="4 5">CGMCC 1.12925</strain>
    </source>
</reference>
<dbReference type="Gene3D" id="3.40.50.1390">
    <property type="entry name" value="Resolvase, N-terminal catalytic domain"/>
    <property type="match status" value="1"/>
</dbReference>
<evidence type="ECO:0000259" key="2">
    <source>
        <dbReference type="PROSITE" id="PS51736"/>
    </source>
</evidence>
<dbReference type="CDD" id="cd00338">
    <property type="entry name" value="Ser_Recombinase"/>
    <property type="match status" value="1"/>
</dbReference>
<dbReference type="Gene3D" id="3.90.1750.20">
    <property type="entry name" value="Putative Large Serine Recombinase, Chain B, Domain 2"/>
    <property type="match status" value="1"/>
</dbReference>
<keyword evidence="5" id="KW-1185">Reference proteome</keyword>
<feature type="coiled-coil region" evidence="1">
    <location>
        <begin position="368"/>
        <end position="423"/>
    </location>
</feature>
<evidence type="ECO:0000313" key="4">
    <source>
        <dbReference type="EMBL" id="GGE08997.1"/>
    </source>
</evidence>
<dbReference type="SMART" id="SM00857">
    <property type="entry name" value="Resolvase"/>
    <property type="match status" value="1"/>
</dbReference>
<feature type="domain" description="Recombinase" evidence="3">
    <location>
        <begin position="161"/>
        <end position="269"/>
    </location>
</feature>
<feature type="domain" description="Resolvase/invertase-type recombinase catalytic" evidence="2">
    <location>
        <begin position="3"/>
        <end position="154"/>
    </location>
</feature>
<protein>
    <submittedName>
        <fullName evidence="4">Integrase bacteriophage 370.1</fullName>
    </submittedName>
</protein>
<keyword evidence="1" id="KW-0175">Coiled coil</keyword>
<dbReference type="Pfam" id="PF00239">
    <property type="entry name" value="Resolvase"/>
    <property type="match status" value="1"/>
</dbReference>
<accession>A0A917E6F2</accession>
<dbReference type="EMBL" id="BMGL01000004">
    <property type="protein sequence ID" value="GGE08997.1"/>
    <property type="molecule type" value="Genomic_DNA"/>
</dbReference>
<dbReference type="SUPFAM" id="SSF53041">
    <property type="entry name" value="Resolvase-like"/>
    <property type="match status" value="1"/>
</dbReference>
<dbReference type="InterPro" id="IPR038109">
    <property type="entry name" value="DNA_bind_recomb_sf"/>
</dbReference>
<dbReference type="GO" id="GO:0000150">
    <property type="term" value="F:DNA strand exchange activity"/>
    <property type="evidence" value="ECO:0007669"/>
    <property type="project" value="InterPro"/>
</dbReference>
<dbReference type="RefSeq" id="WP_373283715.1">
    <property type="nucleotide sequence ID" value="NZ_BMGL01000004.1"/>
</dbReference>
<dbReference type="InterPro" id="IPR011109">
    <property type="entry name" value="DNA_bind_recombinase_dom"/>
</dbReference>
<dbReference type="GO" id="GO:0003677">
    <property type="term" value="F:DNA binding"/>
    <property type="evidence" value="ECO:0007669"/>
    <property type="project" value="InterPro"/>
</dbReference>
<dbReference type="InterPro" id="IPR006119">
    <property type="entry name" value="Resolv_N"/>
</dbReference>
<evidence type="ECO:0000259" key="3">
    <source>
        <dbReference type="PROSITE" id="PS51737"/>
    </source>
</evidence>